<evidence type="ECO:0000313" key="2">
    <source>
        <dbReference type="Proteomes" id="UP000030528"/>
    </source>
</evidence>
<name>A0A0A5GJH5_9BACI</name>
<dbReference type="Proteomes" id="UP000030528">
    <property type="component" value="Unassembled WGS sequence"/>
</dbReference>
<comment type="caution">
    <text evidence="1">The sequence shown here is derived from an EMBL/GenBank/DDBJ whole genome shotgun (WGS) entry which is preliminary data.</text>
</comment>
<keyword evidence="2" id="KW-1185">Reference proteome</keyword>
<dbReference type="STRING" id="1385510.GCA_000425205_02512"/>
<protein>
    <recommendedName>
        <fullName evidence="3">DUF3892 domain-containing protein</fullName>
    </recommendedName>
</protein>
<dbReference type="InterPro" id="IPR024997">
    <property type="entry name" value="DUF3892"/>
</dbReference>
<dbReference type="eggNOG" id="ENOG503301W">
    <property type="taxonomic scope" value="Bacteria"/>
</dbReference>
<reference evidence="1 2" key="1">
    <citation type="submission" date="2013-08" db="EMBL/GenBank/DDBJ databases">
        <authorList>
            <person name="Huang J."/>
            <person name="Wang G."/>
        </authorList>
    </citation>
    <scope>NUCLEOTIDE SEQUENCE [LARGE SCALE GENOMIC DNA]</scope>
    <source>
        <strain evidence="1 2">JSM 076056</strain>
    </source>
</reference>
<evidence type="ECO:0000313" key="1">
    <source>
        <dbReference type="EMBL" id="KGX91305.1"/>
    </source>
</evidence>
<gene>
    <name evidence="1" type="ORF">N781_04340</name>
</gene>
<evidence type="ECO:0008006" key="3">
    <source>
        <dbReference type="Google" id="ProtNLM"/>
    </source>
</evidence>
<dbReference type="EMBL" id="AVPE01000010">
    <property type="protein sequence ID" value="KGX91305.1"/>
    <property type="molecule type" value="Genomic_DNA"/>
</dbReference>
<dbReference type="Pfam" id="PF13031">
    <property type="entry name" value="DUF3892"/>
    <property type="match status" value="1"/>
</dbReference>
<dbReference type="OrthoDB" id="1647761at2"/>
<accession>A0A0A5GJH5</accession>
<dbReference type="AlphaFoldDB" id="A0A0A5GJH5"/>
<sequence length="78" mass="8564">MKMDKEIFSAVRKNGDGDIESFRTSSGRELTYEEAISEVNNGNVLGANVFKGKDGEMYIRGNADGDPTNNLDALPTYE</sequence>
<organism evidence="1 2">
    <name type="scientific">Pontibacillus halophilus JSM 076056 = DSM 19796</name>
    <dbReference type="NCBI Taxonomy" id="1385510"/>
    <lineage>
        <taxon>Bacteria</taxon>
        <taxon>Bacillati</taxon>
        <taxon>Bacillota</taxon>
        <taxon>Bacilli</taxon>
        <taxon>Bacillales</taxon>
        <taxon>Bacillaceae</taxon>
        <taxon>Pontibacillus</taxon>
    </lineage>
</organism>
<proteinExistence type="predicted"/>